<dbReference type="InterPro" id="IPR038678">
    <property type="entry name" value="Spondin_N_sf"/>
</dbReference>
<feature type="signal peptide" evidence="1">
    <location>
        <begin position="1"/>
        <end position="26"/>
    </location>
</feature>
<evidence type="ECO:0000313" key="3">
    <source>
        <dbReference type="EMBL" id="WOO39576.1"/>
    </source>
</evidence>
<feature type="domain" description="Spondin" evidence="2">
    <location>
        <begin position="44"/>
        <end position="183"/>
    </location>
</feature>
<evidence type="ECO:0000313" key="4">
    <source>
        <dbReference type="Proteomes" id="UP001304300"/>
    </source>
</evidence>
<dbReference type="InterPro" id="IPR009465">
    <property type="entry name" value="Spondin_N"/>
</dbReference>
<reference evidence="3 4" key="1">
    <citation type="submission" date="2023-10" db="EMBL/GenBank/DDBJ databases">
        <title>Rubellicoccus peritrichatus gen. nov., sp. nov., isolated from an algae of coral reef tank.</title>
        <authorList>
            <person name="Luo J."/>
        </authorList>
    </citation>
    <scope>NUCLEOTIDE SEQUENCE [LARGE SCALE GENOMIC DNA]</scope>
    <source>
        <strain evidence="3 4">CR14</strain>
    </source>
</reference>
<evidence type="ECO:0000256" key="1">
    <source>
        <dbReference type="SAM" id="SignalP"/>
    </source>
</evidence>
<keyword evidence="4" id="KW-1185">Reference proteome</keyword>
<dbReference type="EMBL" id="CP136920">
    <property type="protein sequence ID" value="WOO39576.1"/>
    <property type="molecule type" value="Genomic_DNA"/>
</dbReference>
<feature type="chain" id="PRO_5042925152" evidence="1">
    <location>
        <begin position="27"/>
        <end position="577"/>
    </location>
</feature>
<proteinExistence type="predicted"/>
<accession>A0AAQ3L626</accession>
<organism evidence="3 4">
    <name type="scientific">Rubellicoccus peritrichatus</name>
    <dbReference type="NCBI Taxonomy" id="3080537"/>
    <lineage>
        <taxon>Bacteria</taxon>
        <taxon>Pseudomonadati</taxon>
        <taxon>Verrucomicrobiota</taxon>
        <taxon>Opitutia</taxon>
        <taxon>Puniceicoccales</taxon>
        <taxon>Cerasicoccaceae</taxon>
        <taxon>Rubellicoccus</taxon>
    </lineage>
</organism>
<sequence>MKTSINRYKTKLALLSMTTLPLFANATEVRVTVENLAPSDGLYFTPVWFGFHDGSFDLHDIGGAASAGLESLAEDGMTATLDGEFGSADGRQSNVLAAPSGIGPGLYNPGAIASFTLDLNTAENRYLTYASMLLPSNDAFFGNGNPLAVELFDADGNFTGERTIIIIGENIYDAGTEVNDTMGAPFSMIGGTSSDEGGLVALHSGLDNFIGSALGNGDILGSAFSSSTQIARITISEVVPTTVQLQVTVENLAPSDGLYFTPVWFGFHDGSFDLHDVGGAASAGLESLAEDGMTDTLNGEFGSADARQSYVLAASSGIGPGLYNPGAIASFALDLNTAANRYLTYASMLLPSNDAFFGNGNPLAVELFDTDGNFTGERTIIIIGENIYDAGTEVNDTMGAPFSMIGGTSSDEGGLVALHAGLDNFIGSALGNGDILGSAFSSSTQIARITISELVPSADALLTGAEDLGNGFYDTDDFGVVFSASPWFFSAEFGWFFSYSENTNAVAWYFFTAPEFNTWVFVDGTFLDGGNFWGYALSATNQVSGWFFYAEEASVDDENFYFIFAPEGAPSIFNDAQ</sequence>
<feature type="domain" description="Spondin" evidence="2">
    <location>
        <begin position="260"/>
        <end position="399"/>
    </location>
</feature>
<keyword evidence="1" id="KW-0732">Signal</keyword>
<gene>
    <name evidence="3" type="ORF">RZN69_13210</name>
</gene>
<dbReference type="Pfam" id="PF06468">
    <property type="entry name" value="Spond_N"/>
    <property type="match status" value="2"/>
</dbReference>
<protein>
    <submittedName>
        <fullName evidence="3">Spondin domain-containing protein</fullName>
    </submittedName>
</protein>
<dbReference type="RefSeq" id="WP_317831519.1">
    <property type="nucleotide sequence ID" value="NZ_CP136920.1"/>
</dbReference>
<dbReference type="Gene3D" id="2.60.40.2130">
    <property type="entry name" value="F-spondin domain"/>
    <property type="match status" value="2"/>
</dbReference>
<dbReference type="KEGG" id="puo:RZN69_13210"/>
<dbReference type="AlphaFoldDB" id="A0AAQ3L626"/>
<name>A0AAQ3L626_9BACT</name>
<dbReference type="Proteomes" id="UP001304300">
    <property type="component" value="Chromosome"/>
</dbReference>
<evidence type="ECO:0000259" key="2">
    <source>
        <dbReference type="Pfam" id="PF06468"/>
    </source>
</evidence>
<dbReference type="NCBIfam" id="NF038123">
    <property type="entry name" value="NF038123_dom"/>
    <property type="match status" value="2"/>
</dbReference>